<accession>J3NMS2</accession>
<dbReference type="EMBL" id="GL385395">
    <property type="protein sequence ID" value="EJT82605.1"/>
    <property type="molecule type" value="Genomic_DNA"/>
</dbReference>
<feature type="transmembrane region" description="Helical" evidence="1">
    <location>
        <begin position="103"/>
        <end position="125"/>
    </location>
</feature>
<dbReference type="RefSeq" id="XP_009218614.1">
    <property type="nucleotide sequence ID" value="XM_009220350.1"/>
</dbReference>
<keyword evidence="4" id="KW-1185">Reference proteome</keyword>
<dbReference type="EnsemblFungi" id="EJT82605">
    <property type="protein sequence ID" value="EJT82605"/>
    <property type="gene ID" value="GGTG_02578"/>
</dbReference>
<reference evidence="2" key="3">
    <citation type="submission" date="2010-09" db="EMBL/GenBank/DDBJ databases">
        <title>Annotation of Gaeumannomyces graminis var. tritici R3-111a-1.</title>
        <authorList>
            <consortium name="The Broad Institute Genome Sequencing Platform"/>
            <person name="Ma L.-J."/>
            <person name="Dead R."/>
            <person name="Young S.K."/>
            <person name="Zeng Q."/>
            <person name="Gargeya S."/>
            <person name="Fitzgerald M."/>
            <person name="Haas B."/>
            <person name="Abouelleil A."/>
            <person name="Alvarado L."/>
            <person name="Arachchi H.M."/>
            <person name="Berlin A."/>
            <person name="Brown A."/>
            <person name="Chapman S.B."/>
            <person name="Chen Z."/>
            <person name="Dunbar C."/>
            <person name="Freedman E."/>
            <person name="Gearin G."/>
            <person name="Gellesch M."/>
            <person name="Goldberg J."/>
            <person name="Griggs A."/>
            <person name="Gujja S."/>
            <person name="Heiman D."/>
            <person name="Howarth C."/>
            <person name="Larson L."/>
            <person name="Lui A."/>
            <person name="MacDonald P.J.P."/>
            <person name="Mehta T."/>
            <person name="Montmayeur A."/>
            <person name="Murphy C."/>
            <person name="Neiman D."/>
            <person name="Pearson M."/>
            <person name="Priest M."/>
            <person name="Roberts A."/>
            <person name="Saif S."/>
            <person name="Shea T."/>
            <person name="Shenoy N."/>
            <person name="Sisk P."/>
            <person name="Stolte C."/>
            <person name="Sykes S."/>
            <person name="Yandava C."/>
            <person name="Wortman J."/>
            <person name="Nusbaum C."/>
            <person name="Birren B."/>
        </authorList>
    </citation>
    <scope>NUCLEOTIDE SEQUENCE</scope>
    <source>
        <strain evidence="2">R3-111a-1</strain>
    </source>
</reference>
<proteinExistence type="predicted"/>
<sequence length="134" mass="14676">MSVNTTNPQVAPPTYELPIPIERGSQMAMLASSGICIFLPIALVTLRFVAGRRVSRGFDASSFCILAALVRAALNEPDHASVLTDTALRYHQFFNTALHIDCWVMVFNGAFGFHVTGILASGVTVQYKLLRYLD</sequence>
<reference evidence="3" key="5">
    <citation type="submission" date="2018-04" db="UniProtKB">
        <authorList>
            <consortium name="EnsemblFungi"/>
        </authorList>
    </citation>
    <scope>IDENTIFICATION</scope>
    <source>
        <strain evidence="3">R3-111a-1</strain>
    </source>
</reference>
<evidence type="ECO:0000256" key="1">
    <source>
        <dbReference type="SAM" id="Phobius"/>
    </source>
</evidence>
<dbReference type="VEuPathDB" id="FungiDB:GGTG_02578"/>
<protein>
    <submittedName>
        <fullName evidence="2 3">Uncharacterized protein</fullName>
    </submittedName>
</protein>
<dbReference type="AlphaFoldDB" id="J3NMS2"/>
<gene>
    <name evidence="3" type="primary">20343036</name>
    <name evidence="2" type="ORF">GGTG_02578</name>
</gene>
<reference evidence="4" key="1">
    <citation type="submission" date="2010-07" db="EMBL/GenBank/DDBJ databases">
        <title>The genome sequence of Gaeumannomyces graminis var. tritici strain R3-111a-1.</title>
        <authorList>
            <consortium name="The Broad Institute Genome Sequencing Platform"/>
            <person name="Ma L.-J."/>
            <person name="Dead R."/>
            <person name="Young S."/>
            <person name="Zeng Q."/>
            <person name="Koehrsen M."/>
            <person name="Alvarado L."/>
            <person name="Berlin A."/>
            <person name="Chapman S.B."/>
            <person name="Chen Z."/>
            <person name="Freedman E."/>
            <person name="Gellesch M."/>
            <person name="Goldberg J."/>
            <person name="Griggs A."/>
            <person name="Gujja S."/>
            <person name="Heilman E.R."/>
            <person name="Heiman D."/>
            <person name="Hepburn T."/>
            <person name="Howarth C."/>
            <person name="Jen D."/>
            <person name="Larson L."/>
            <person name="Mehta T."/>
            <person name="Neiman D."/>
            <person name="Pearson M."/>
            <person name="Roberts A."/>
            <person name="Saif S."/>
            <person name="Shea T."/>
            <person name="Shenoy N."/>
            <person name="Sisk P."/>
            <person name="Stolte C."/>
            <person name="Sykes S."/>
            <person name="Walk T."/>
            <person name="White J."/>
            <person name="Yandava C."/>
            <person name="Haas B."/>
            <person name="Nusbaum C."/>
            <person name="Birren B."/>
        </authorList>
    </citation>
    <scope>NUCLEOTIDE SEQUENCE [LARGE SCALE GENOMIC DNA]</scope>
    <source>
        <strain evidence="4">R3-111a-1</strain>
    </source>
</reference>
<evidence type="ECO:0000313" key="2">
    <source>
        <dbReference type="EMBL" id="EJT82605.1"/>
    </source>
</evidence>
<reference evidence="2" key="2">
    <citation type="submission" date="2010-07" db="EMBL/GenBank/DDBJ databases">
        <authorList>
            <consortium name="The Broad Institute Genome Sequencing Platform"/>
            <consortium name="Broad Institute Genome Sequencing Center for Infectious Disease"/>
            <person name="Ma L.-J."/>
            <person name="Dead R."/>
            <person name="Young S."/>
            <person name="Zeng Q."/>
            <person name="Koehrsen M."/>
            <person name="Alvarado L."/>
            <person name="Berlin A."/>
            <person name="Chapman S.B."/>
            <person name="Chen Z."/>
            <person name="Freedman E."/>
            <person name="Gellesch M."/>
            <person name="Goldberg J."/>
            <person name="Griggs A."/>
            <person name="Gujja S."/>
            <person name="Heilman E.R."/>
            <person name="Heiman D."/>
            <person name="Hepburn T."/>
            <person name="Howarth C."/>
            <person name="Jen D."/>
            <person name="Larson L."/>
            <person name="Mehta T."/>
            <person name="Neiman D."/>
            <person name="Pearson M."/>
            <person name="Roberts A."/>
            <person name="Saif S."/>
            <person name="Shea T."/>
            <person name="Shenoy N."/>
            <person name="Sisk P."/>
            <person name="Stolte C."/>
            <person name="Sykes S."/>
            <person name="Walk T."/>
            <person name="White J."/>
            <person name="Yandava C."/>
            <person name="Haas B."/>
            <person name="Nusbaum C."/>
            <person name="Birren B."/>
        </authorList>
    </citation>
    <scope>NUCLEOTIDE SEQUENCE</scope>
    <source>
        <strain evidence="2">R3-111a-1</strain>
    </source>
</reference>
<dbReference type="Proteomes" id="UP000006039">
    <property type="component" value="Unassembled WGS sequence"/>
</dbReference>
<keyword evidence="1" id="KW-1133">Transmembrane helix</keyword>
<feature type="transmembrane region" description="Helical" evidence="1">
    <location>
        <begin position="27"/>
        <end position="50"/>
    </location>
</feature>
<reference evidence="3" key="4">
    <citation type="journal article" date="2015" name="G3 (Bethesda)">
        <title>Genome sequences of three phytopathogenic species of the Magnaporthaceae family of fungi.</title>
        <authorList>
            <person name="Okagaki L.H."/>
            <person name="Nunes C.C."/>
            <person name="Sailsbery J."/>
            <person name="Clay B."/>
            <person name="Brown D."/>
            <person name="John T."/>
            <person name="Oh Y."/>
            <person name="Young N."/>
            <person name="Fitzgerald M."/>
            <person name="Haas B.J."/>
            <person name="Zeng Q."/>
            <person name="Young S."/>
            <person name="Adiconis X."/>
            <person name="Fan L."/>
            <person name="Levin J.Z."/>
            <person name="Mitchell T.K."/>
            <person name="Okubara P.A."/>
            <person name="Farman M.L."/>
            <person name="Kohn L.M."/>
            <person name="Birren B."/>
            <person name="Ma L.-J."/>
            <person name="Dean R.A."/>
        </authorList>
    </citation>
    <scope>NUCLEOTIDE SEQUENCE</scope>
    <source>
        <strain evidence="3">R3-111a-1</strain>
    </source>
</reference>
<organism evidence="2">
    <name type="scientific">Gaeumannomyces tritici (strain R3-111a-1)</name>
    <name type="common">Wheat and barley take-all root rot fungus</name>
    <name type="synonym">Gaeumannomyces graminis var. tritici</name>
    <dbReference type="NCBI Taxonomy" id="644352"/>
    <lineage>
        <taxon>Eukaryota</taxon>
        <taxon>Fungi</taxon>
        <taxon>Dikarya</taxon>
        <taxon>Ascomycota</taxon>
        <taxon>Pezizomycotina</taxon>
        <taxon>Sordariomycetes</taxon>
        <taxon>Sordariomycetidae</taxon>
        <taxon>Magnaporthales</taxon>
        <taxon>Magnaporthaceae</taxon>
        <taxon>Gaeumannomyces</taxon>
    </lineage>
</organism>
<evidence type="ECO:0000313" key="4">
    <source>
        <dbReference type="Proteomes" id="UP000006039"/>
    </source>
</evidence>
<name>J3NMS2_GAET3</name>
<dbReference type="HOGENOM" id="CLU_1896338_0_0_1"/>
<keyword evidence="1" id="KW-0812">Transmembrane</keyword>
<keyword evidence="1" id="KW-0472">Membrane</keyword>
<dbReference type="GeneID" id="20343036"/>
<evidence type="ECO:0000313" key="3">
    <source>
        <dbReference type="EnsemblFungi" id="EJT82605"/>
    </source>
</evidence>
<dbReference type="OrthoDB" id="5329176at2759"/>